<dbReference type="GO" id="GO:0006629">
    <property type="term" value="P:lipid metabolic process"/>
    <property type="evidence" value="ECO:0007669"/>
    <property type="project" value="InterPro"/>
</dbReference>
<dbReference type="VEuPathDB" id="FungiDB:H310_04265"/>
<dbReference type="GeneID" id="20081315"/>
<dbReference type="RefSeq" id="XP_008866750.1">
    <property type="nucleotide sequence ID" value="XM_008868528.1"/>
</dbReference>
<dbReference type="PANTHER" id="PTHR45856">
    <property type="entry name" value="ALPHA/BETA-HYDROLASES SUPERFAMILY PROTEIN"/>
    <property type="match status" value="1"/>
</dbReference>
<reference evidence="3" key="1">
    <citation type="submission" date="2013-12" db="EMBL/GenBank/DDBJ databases">
        <title>The Genome Sequence of Aphanomyces invadans NJM9701.</title>
        <authorList>
            <consortium name="The Broad Institute Genomics Platform"/>
            <person name="Russ C."/>
            <person name="Tyler B."/>
            <person name="van West P."/>
            <person name="Dieguez-Uribeondo J."/>
            <person name="Young S.K."/>
            <person name="Zeng Q."/>
            <person name="Gargeya S."/>
            <person name="Fitzgerald M."/>
            <person name="Abouelleil A."/>
            <person name="Alvarado L."/>
            <person name="Chapman S.B."/>
            <person name="Gainer-Dewar J."/>
            <person name="Goldberg J."/>
            <person name="Griggs A."/>
            <person name="Gujja S."/>
            <person name="Hansen M."/>
            <person name="Howarth C."/>
            <person name="Imamovic A."/>
            <person name="Ireland A."/>
            <person name="Larimer J."/>
            <person name="McCowan C."/>
            <person name="Murphy C."/>
            <person name="Pearson M."/>
            <person name="Poon T.W."/>
            <person name="Priest M."/>
            <person name="Roberts A."/>
            <person name="Saif S."/>
            <person name="Shea T."/>
            <person name="Sykes S."/>
            <person name="Wortman J."/>
            <person name="Nusbaum C."/>
            <person name="Birren B."/>
        </authorList>
    </citation>
    <scope>NUCLEOTIDE SEQUENCE [LARGE SCALE GENOMIC DNA]</scope>
    <source>
        <strain evidence="3">NJM9701</strain>
    </source>
</reference>
<dbReference type="InterPro" id="IPR051218">
    <property type="entry name" value="Sec_MonoDiacylglyc_Lipase"/>
</dbReference>
<feature type="transmembrane region" description="Helical" evidence="1">
    <location>
        <begin position="437"/>
        <end position="459"/>
    </location>
</feature>
<dbReference type="SUPFAM" id="SSF53474">
    <property type="entry name" value="alpha/beta-Hydrolases"/>
    <property type="match status" value="1"/>
</dbReference>
<gene>
    <name evidence="3" type="ORF">H310_04265</name>
</gene>
<keyword evidence="1" id="KW-0472">Membrane</keyword>
<dbReference type="eggNOG" id="KOG4569">
    <property type="taxonomic scope" value="Eukaryota"/>
</dbReference>
<proteinExistence type="predicted"/>
<feature type="domain" description="Fungal lipase-type" evidence="2">
    <location>
        <begin position="670"/>
        <end position="817"/>
    </location>
</feature>
<sequence length="965" mass="106523">MHNSLPILPSPHRRRDELGIEFDFTATMEAPVAAQAPPAGDDCPSPSSSPLQRHGVLPTFRVRHMHAVSAVFMRPRWATSPAAKVPIHRKVIHPGCQWKPELHLSMARPIAQLEVMSKPKVVQLLVVYYLFAFAFLPIIALDTSSIVVVTPAVSCRGSECTGWQVHTRVSPFCSSMSLVVSTSASSLVFVFPLGAPTPRRPPLATAVLTVEPVEGGPRQTCFLANWSTTAQDASLITVESAAVDVNYAQLFGVDINLFSAVDVSFELDPTLQLRPFDTMTIAWRQRFVSPFVTLYCSCTVMAIDVMSVAYFWHRVRLFRHSQPTVSLPQWRWIVGMLMALMLQIQIPFSIAQFVYTMAGTAMPAALLQVSFWLYLVGKNSTRFFVLCFADGMDRTTESLADRGHVRFYTIKAATVAALTILQGINYELKLPPDVADVLVLVITVLEFATQGLIVLWYWARRGREIRTFPYKTAKFRYVTYGVLSFLVVPEAIGSLITLLKRAAWSLSTPTSKSLAWLAALVRLQAFAWMVLQCYLPLQHDQLLQTSPERKSFALNDDDNDDGDDDGDDRKRASIRLTMRTFNLTTAVVMLNCSVTSYFDTLAADQSAEDGRSSTAAASPCPPPSPSSFGRIGLDIIHPNAYNIHVIRTFHGAATDTNALLLHDTAFDRYIVSFRGTGSLKNGLTDVKSRQVLFPGVEFTAPRKALHRRYHRSDVYVHLGFWQAYKTLQAAIHDAVRQLPRPPLAPLQIYCTGHSLGGALATLCAVDLALAQPNVAVTMYNFGSPRVGNHAFRLLFNAIVSGFRVVNDGDVVTQMPKRDYTSVSRNGVGIYKHVGTEVVLLSSGVESNNVDGRRSFRGLVVQPTIVDRVFVLAMRTKLSSHTLESYRQSFRSLISHEPSFDRATDTRADGVPIVHDEHAACTLETSGGDAAAAEPETTIDNVARPTDVLEIVVDGVMDQLDDAAMD</sequence>
<feature type="transmembrane region" description="Helical" evidence="1">
    <location>
        <begin position="353"/>
        <end position="375"/>
    </location>
</feature>
<dbReference type="InterPro" id="IPR002921">
    <property type="entry name" value="Fungal_lipase-type"/>
</dbReference>
<accession>A0A024UHG8</accession>
<evidence type="ECO:0000256" key="1">
    <source>
        <dbReference type="SAM" id="Phobius"/>
    </source>
</evidence>
<feature type="transmembrane region" description="Helical" evidence="1">
    <location>
        <begin position="126"/>
        <end position="149"/>
    </location>
</feature>
<dbReference type="EMBL" id="KI913957">
    <property type="protein sequence ID" value="ETW05312.1"/>
    <property type="molecule type" value="Genomic_DNA"/>
</dbReference>
<feature type="transmembrane region" description="Helical" evidence="1">
    <location>
        <begin position="169"/>
        <end position="191"/>
    </location>
</feature>
<dbReference type="AlphaFoldDB" id="A0A024UHG8"/>
<feature type="transmembrane region" description="Helical" evidence="1">
    <location>
        <begin position="480"/>
        <end position="499"/>
    </location>
</feature>
<keyword evidence="1" id="KW-0812">Transmembrane</keyword>
<organism evidence="3">
    <name type="scientific">Aphanomyces invadans</name>
    <dbReference type="NCBI Taxonomy" id="157072"/>
    <lineage>
        <taxon>Eukaryota</taxon>
        <taxon>Sar</taxon>
        <taxon>Stramenopiles</taxon>
        <taxon>Oomycota</taxon>
        <taxon>Saprolegniomycetes</taxon>
        <taxon>Saprolegniales</taxon>
        <taxon>Verrucalvaceae</taxon>
        <taxon>Aphanomyces</taxon>
    </lineage>
</organism>
<dbReference type="Pfam" id="PF01764">
    <property type="entry name" value="Lipase_3"/>
    <property type="match status" value="1"/>
</dbReference>
<feature type="transmembrane region" description="Helical" evidence="1">
    <location>
        <begin position="287"/>
        <end position="310"/>
    </location>
</feature>
<protein>
    <recommendedName>
        <fullName evidence="2">Fungal lipase-type domain-containing protein</fullName>
    </recommendedName>
</protein>
<name>A0A024UHG8_9STRA</name>
<keyword evidence="1" id="KW-1133">Transmembrane helix</keyword>
<evidence type="ECO:0000313" key="3">
    <source>
        <dbReference type="EMBL" id="ETW05312.1"/>
    </source>
</evidence>
<dbReference type="CDD" id="cd00519">
    <property type="entry name" value="Lipase_3"/>
    <property type="match status" value="1"/>
</dbReference>
<evidence type="ECO:0000259" key="2">
    <source>
        <dbReference type="Pfam" id="PF01764"/>
    </source>
</evidence>
<dbReference type="InterPro" id="IPR029058">
    <property type="entry name" value="AB_hydrolase_fold"/>
</dbReference>
<dbReference type="PANTHER" id="PTHR45856:SF24">
    <property type="entry name" value="FUNGAL LIPASE-LIKE DOMAIN-CONTAINING PROTEIN"/>
    <property type="match status" value="1"/>
</dbReference>
<dbReference type="Gene3D" id="3.40.50.1820">
    <property type="entry name" value="alpha/beta hydrolase"/>
    <property type="match status" value="1"/>
</dbReference>
<feature type="transmembrane region" description="Helical" evidence="1">
    <location>
        <begin position="330"/>
        <end position="346"/>
    </location>
</feature>
<dbReference type="OrthoDB" id="426718at2759"/>